<accession>A0ABD0RA62</accession>
<organism evidence="4 5">
    <name type="scientific">Cirrhinus mrigala</name>
    <name type="common">Mrigala</name>
    <dbReference type="NCBI Taxonomy" id="683832"/>
    <lineage>
        <taxon>Eukaryota</taxon>
        <taxon>Metazoa</taxon>
        <taxon>Chordata</taxon>
        <taxon>Craniata</taxon>
        <taxon>Vertebrata</taxon>
        <taxon>Euteleostomi</taxon>
        <taxon>Actinopterygii</taxon>
        <taxon>Neopterygii</taxon>
        <taxon>Teleostei</taxon>
        <taxon>Ostariophysi</taxon>
        <taxon>Cypriniformes</taxon>
        <taxon>Cyprinidae</taxon>
        <taxon>Labeoninae</taxon>
        <taxon>Labeonini</taxon>
        <taxon>Cirrhinus</taxon>
    </lineage>
</organism>
<evidence type="ECO:0000256" key="2">
    <source>
        <dbReference type="SAM" id="MobiDB-lite"/>
    </source>
</evidence>
<name>A0ABD0RA62_CIRMR</name>
<feature type="compositionally biased region" description="Basic residues" evidence="2">
    <location>
        <begin position="383"/>
        <end position="394"/>
    </location>
</feature>
<protein>
    <recommendedName>
        <fullName evidence="3">Chromo domain-containing protein</fullName>
    </recommendedName>
</protein>
<dbReference type="Pfam" id="PF24626">
    <property type="entry name" value="SH3_Tf2-1"/>
    <property type="match status" value="1"/>
</dbReference>
<keyword evidence="5" id="KW-1185">Reference proteome</keyword>
<dbReference type="SUPFAM" id="SSF54160">
    <property type="entry name" value="Chromo domain-like"/>
    <property type="match status" value="1"/>
</dbReference>
<feature type="region of interest" description="Disordered" evidence="2">
    <location>
        <begin position="375"/>
        <end position="428"/>
    </location>
</feature>
<dbReference type="InterPro" id="IPR000953">
    <property type="entry name" value="Chromo/chromo_shadow_dom"/>
</dbReference>
<proteinExistence type="predicted"/>
<dbReference type="SMART" id="SM00298">
    <property type="entry name" value="CHROMO"/>
    <property type="match status" value="1"/>
</dbReference>
<dbReference type="AlphaFoldDB" id="A0ABD0RA62"/>
<dbReference type="GO" id="GO:0005634">
    <property type="term" value="C:nucleus"/>
    <property type="evidence" value="ECO:0007669"/>
    <property type="project" value="UniProtKB-SubCell"/>
</dbReference>
<gene>
    <name evidence="4" type="ORF">M9458_009000</name>
</gene>
<dbReference type="Gene3D" id="2.40.50.40">
    <property type="match status" value="1"/>
</dbReference>
<reference evidence="4 5" key="1">
    <citation type="submission" date="2024-05" db="EMBL/GenBank/DDBJ databases">
        <title>Genome sequencing and assembly of Indian major carp, Cirrhinus mrigala (Hamilton, 1822).</title>
        <authorList>
            <person name="Mohindra V."/>
            <person name="Chowdhury L.M."/>
            <person name="Lal K."/>
            <person name="Jena J.K."/>
        </authorList>
    </citation>
    <scope>NUCLEOTIDE SEQUENCE [LARGE SCALE GENOMIC DNA]</scope>
    <source>
        <strain evidence="4">CM1030</strain>
        <tissue evidence="4">Blood</tissue>
    </source>
</reference>
<comment type="subcellular location">
    <subcellularLocation>
        <location evidence="1">Nucleus</location>
    </subcellularLocation>
</comment>
<dbReference type="PROSITE" id="PS50013">
    <property type="entry name" value="CHROMO_2"/>
    <property type="match status" value="1"/>
</dbReference>
<dbReference type="EMBL" id="JAMKFB020000004">
    <property type="protein sequence ID" value="KAL0195428.1"/>
    <property type="molecule type" value="Genomic_DNA"/>
</dbReference>
<feature type="domain" description="Chromo" evidence="3">
    <location>
        <begin position="327"/>
        <end position="385"/>
    </location>
</feature>
<sequence>MDLVNGLKASLLPAPTPLSVSGIPMVMPVTYSWDTAECSGFLLQVDLYIQMQRWRRLAVGMRDSTQIYALLWHSTMTPLGWSLFYNEPVSQCLATCQPPITAPQPATRTHANRLLTAFTHGKTSTPYICIMFILLQQQPQYLCDAKRLNPRQARWALFLTRFNFKITYRPGTKNTKANALSRQFSANSPAEPESIIPPNVIISPIVWDLEDDIRHATLQEPPLPGCPEGKLITISNEPFVDIRGLGCSPIPPRGPNLVVNPSRYIGPFKILRAINDVAFQLQLPPRYRIHPTFHVSFLKLFSPSATDTTGAGAEPSPPEVLDQPSIYLVHEILDSQHRGGCLEYLVDWEGYGPEELSWVARDVILDPALLLDFHRSHPDRPAPHGRGRPRRRVRVSGATPGGGGNVRYLPQPPPLSTSQHTRSLSPEY</sequence>
<feature type="compositionally biased region" description="Polar residues" evidence="2">
    <location>
        <begin position="416"/>
        <end position="428"/>
    </location>
</feature>
<evidence type="ECO:0000256" key="1">
    <source>
        <dbReference type="ARBA" id="ARBA00004123"/>
    </source>
</evidence>
<evidence type="ECO:0000259" key="3">
    <source>
        <dbReference type="PROSITE" id="PS50013"/>
    </source>
</evidence>
<dbReference type="InterPro" id="IPR016197">
    <property type="entry name" value="Chromo-like_dom_sf"/>
</dbReference>
<dbReference type="InterPro" id="IPR056924">
    <property type="entry name" value="SH3_Tf2-1"/>
</dbReference>
<dbReference type="Pfam" id="PF00385">
    <property type="entry name" value="Chromo"/>
    <property type="match status" value="1"/>
</dbReference>
<evidence type="ECO:0000313" key="5">
    <source>
        <dbReference type="Proteomes" id="UP001529510"/>
    </source>
</evidence>
<dbReference type="InterPro" id="IPR023780">
    <property type="entry name" value="Chromo_domain"/>
</dbReference>
<evidence type="ECO:0000313" key="4">
    <source>
        <dbReference type="EMBL" id="KAL0195428.1"/>
    </source>
</evidence>
<dbReference type="Proteomes" id="UP001529510">
    <property type="component" value="Unassembled WGS sequence"/>
</dbReference>
<comment type="caution">
    <text evidence="4">The sequence shown here is derived from an EMBL/GenBank/DDBJ whole genome shotgun (WGS) entry which is preliminary data.</text>
</comment>